<feature type="binding site" evidence="18">
    <location>
        <position position="259"/>
    </location>
    <ligand>
        <name>Zn(2+)</name>
        <dbReference type="ChEBI" id="CHEBI:29105"/>
        <label>1</label>
    </ligand>
</feature>
<feature type="binding site" description="axial binding residue" evidence="19">
    <location>
        <position position="56"/>
    </location>
    <ligand>
        <name>heme</name>
        <dbReference type="ChEBI" id="CHEBI:30413"/>
    </ligand>
    <ligandPart>
        <name>Fe</name>
        <dbReference type="ChEBI" id="CHEBI:18248"/>
    </ligandPart>
</feature>
<dbReference type="Pfam" id="PF00173">
    <property type="entry name" value="Cyt-b5"/>
    <property type="match status" value="1"/>
</dbReference>
<evidence type="ECO:0000256" key="10">
    <source>
        <dbReference type="ARBA" id="ARBA00022832"/>
    </source>
</evidence>
<evidence type="ECO:0000259" key="21">
    <source>
        <dbReference type="PROSITE" id="PS50255"/>
    </source>
</evidence>
<feature type="transmembrane region" description="Helical" evidence="20">
    <location>
        <begin position="155"/>
        <end position="173"/>
    </location>
</feature>
<dbReference type="InterPro" id="IPR001199">
    <property type="entry name" value="Cyt_B5-like_heme/steroid-bd"/>
</dbReference>
<sequence length="315" mass="37844">MKDTQKINDISTKLVVKYGDNKYDLTKFIRIHPGGENILKYKNNKNIDLEFDNSNHSEAAKNLLKEYKLETEVERDEGIENLVDWNKAMLPQISKLGDNYEKWVNSPVDRDLRLFKSDFLELITKSTWYMPLLFWIPIIIYIIKNELALQETNQVFFKVFTQLIIGIFLWTLFEYVLHQFCFHIDVRRFPDLKTFHFFIHGNHHKVPFDKYRLVFPPIPAAVIASLVFYILQFLHYPKLSFAGNLIGYLCYDMTHYYIHFASPTSNYFYNLKRHHNDHHFRHHDKAFGISNTFWDNIFSTKVLLSRLKYRIQWQK</sequence>
<evidence type="ECO:0000256" key="13">
    <source>
        <dbReference type="ARBA" id="ARBA00023002"/>
    </source>
</evidence>
<proteinExistence type="inferred from homology"/>
<comment type="subcellular location">
    <subcellularLocation>
        <location evidence="1">Endoplasmic reticulum membrane</location>
        <topology evidence="1">Multi-pass membrane protein</topology>
    </subcellularLocation>
</comment>
<evidence type="ECO:0000256" key="17">
    <source>
        <dbReference type="ARBA" id="ARBA00023160"/>
    </source>
</evidence>
<gene>
    <name evidence="22" type="ORF">CHIRRI_LOCUS417</name>
</gene>
<protein>
    <recommendedName>
        <fullName evidence="21">Cytochrome b5 heme-binding domain-containing protein</fullName>
    </recommendedName>
</protein>
<organism evidence="22 23">
    <name type="scientific">Chironomus riparius</name>
    <dbReference type="NCBI Taxonomy" id="315576"/>
    <lineage>
        <taxon>Eukaryota</taxon>
        <taxon>Metazoa</taxon>
        <taxon>Ecdysozoa</taxon>
        <taxon>Arthropoda</taxon>
        <taxon>Hexapoda</taxon>
        <taxon>Insecta</taxon>
        <taxon>Pterygota</taxon>
        <taxon>Neoptera</taxon>
        <taxon>Endopterygota</taxon>
        <taxon>Diptera</taxon>
        <taxon>Nematocera</taxon>
        <taxon>Chironomoidea</taxon>
        <taxon>Chironomidae</taxon>
        <taxon>Chironominae</taxon>
        <taxon>Chironomus</taxon>
    </lineage>
</organism>
<dbReference type="InterPro" id="IPR018506">
    <property type="entry name" value="Cyt_B5_heme-BS"/>
</dbReference>
<dbReference type="PIRSF" id="PIRSF005149">
    <property type="entry name" value="IPC-B_HD"/>
    <property type="match status" value="1"/>
</dbReference>
<feature type="transmembrane region" description="Helical" evidence="20">
    <location>
        <begin position="213"/>
        <end position="231"/>
    </location>
</feature>
<keyword evidence="6 19" id="KW-0349">Heme</keyword>
<accession>A0A9P0NAC0</accession>
<evidence type="ECO:0000313" key="23">
    <source>
        <dbReference type="Proteomes" id="UP001153620"/>
    </source>
</evidence>
<comment type="cofactor">
    <cofactor evidence="19">
        <name>Fe cation</name>
        <dbReference type="ChEBI" id="CHEBI:24875"/>
    </cofactor>
</comment>
<keyword evidence="10" id="KW-0276">Fatty acid metabolism</keyword>
<feature type="transmembrane region" description="Helical" evidence="20">
    <location>
        <begin position="126"/>
        <end position="143"/>
    </location>
</feature>
<keyword evidence="5" id="KW-0444">Lipid biosynthesis</keyword>
<feature type="binding site" description="axial binding residue" evidence="19">
    <location>
        <position position="32"/>
    </location>
    <ligand>
        <name>heme</name>
        <dbReference type="ChEBI" id="CHEBI:30413"/>
    </ligand>
    <ligandPart>
        <name>Fe</name>
        <dbReference type="ChEBI" id="CHEBI:18248"/>
    </ligandPart>
</feature>
<dbReference type="SUPFAM" id="SSF55856">
    <property type="entry name" value="Cytochrome b5-like heme/steroid binding domain"/>
    <property type="match status" value="1"/>
</dbReference>
<dbReference type="GO" id="GO:0005789">
    <property type="term" value="C:endoplasmic reticulum membrane"/>
    <property type="evidence" value="ECO:0007669"/>
    <property type="project" value="UniProtKB-SubCell"/>
</dbReference>
<evidence type="ECO:0000313" key="22">
    <source>
        <dbReference type="EMBL" id="CAH1707771.1"/>
    </source>
</evidence>
<comment type="pathway">
    <text evidence="2">Sphingolipid metabolism.</text>
</comment>
<dbReference type="Proteomes" id="UP001153620">
    <property type="component" value="Chromosome 1"/>
</dbReference>
<dbReference type="GO" id="GO:0005506">
    <property type="term" value="F:iron ion binding"/>
    <property type="evidence" value="ECO:0007669"/>
    <property type="project" value="InterPro"/>
</dbReference>
<evidence type="ECO:0000256" key="1">
    <source>
        <dbReference type="ARBA" id="ARBA00004477"/>
    </source>
</evidence>
<keyword evidence="13" id="KW-0560">Oxidoreductase</keyword>
<keyword evidence="8 18" id="KW-0479">Metal-binding</keyword>
<dbReference type="InterPro" id="IPR036400">
    <property type="entry name" value="Cyt_B5-like_heme/steroid_sf"/>
</dbReference>
<evidence type="ECO:0000256" key="9">
    <source>
        <dbReference type="ARBA" id="ARBA00022824"/>
    </source>
</evidence>
<keyword evidence="23" id="KW-1185">Reference proteome</keyword>
<dbReference type="Gene3D" id="3.10.120.10">
    <property type="entry name" value="Cytochrome b5-like heme/steroid binding domain"/>
    <property type="match status" value="1"/>
</dbReference>
<evidence type="ECO:0000256" key="7">
    <source>
        <dbReference type="ARBA" id="ARBA00022692"/>
    </source>
</evidence>
<keyword evidence="11 18" id="KW-0862">Zinc</keyword>
<evidence type="ECO:0000256" key="16">
    <source>
        <dbReference type="ARBA" id="ARBA00023136"/>
    </source>
</evidence>
<dbReference type="OrthoDB" id="3222at2759"/>
<evidence type="ECO:0000256" key="19">
    <source>
        <dbReference type="PIRSR" id="PIRSR005149-50"/>
    </source>
</evidence>
<feature type="binding site" evidence="18">
    <location>
        <position position="275"/>
    </location>
    <ligand>
        <name>Zn(2+)</name>
        <dbReference type="ChEBI" id="CHEBI:29105"/>
        <label>1</label>
    </ligand>
</feature>
<dbReference type="PANTHER" id="PTHR12863">
    <property type="entry name" value="FATTY ACID HYDROXYLASE"/>
    <property type="match status" value="1"/>
</dbReference>
<reference evidence="22" key="2">
    <citation type="submission" date="2022-10" db="EMBL/GenBank/DDBJ databases">
        <authorList>
            <consortium name="ENA_rothamsted_submissions"/>
            <consortium name="culmorum"/>
            <person name="King R."/>
        </authorList>
    </citation>
    <scope>NUCLEOTIDE SEQUENCE</scope>
</reference>
<comment type="cofactor">
    <cofactor evidence="18">
        <name>Zn(2+)</name>
        <dbReference type="ChEBI" id="CHEBI:29105"/>
    </cofactor>
    <text evidence="18">Binds 2 Zn(2+) ions per subunit that likely form a catalytic dimetal center.</text>
</comment>
<keyword evidence="17" id="KW-0275">Fatty acid biosynthesis</keyword>
<dbReference type="EMBL" id="OU895877">
    <property type="protein sequence ID" value="CAH1707771.1"/>
    <property type="molecule type" value="Genomic_DNA"/>
</dbReference>
<keyword evidence="15" id="KW-0443">Lipid metabolism</keyword>
<keyword evidence="12 20" id="KW-1133">Transmembrane helix</keyword>
<evidence type="ECO:0000256" key="18">
    <source>
        <dbReference type="PIRSR" id="PIRSR005149-1"/>
    </source>
</evidence>
<evidence type="ECO:0000256" key="3">
    <source>
        <dbReference type="ARBA" id="ARBA00005189"/>
    </source>
</evidence>
<evidence type="ECO:0000256" key="5">
    <source>
        <dbReference type="ARBA" id="ARBA00022516"/>
    </source>
</evidence>
<dbReference type="PROSITE" id="PS50255">
    <property type="entry name" value="CYTOCHROME_B5_2"/>
    <property type="match status" value="1"/>
</dbReference>
<evidence type="ECO:0000256" key="6">
    <source>
        <dbReference type="ARBA" id="ARBA00022617"/>
    </source>
</evidence>
<comment type="pathway">
    <text evidence="3">Lipid metabolism.</text>
</comment>
<dbReference type="Pfam" id="PF04116">
    <property type="entry name" value="FA_hydroxylase"/>
    <property type="match status" value="1"/>
</dbReference>
<evidence type="ECO:0000256" key="2">
    <source>
        <dbReference type="ARBA" id="ARBA00004991"/>
    </source>
</evidence>
<feature type="binding site" evidence="18">
    <location>
        <position position="255"/>
    </location>
    <ligand>
        <name>Zn(2+)</name>
        <dbReference type="ChEBI" id="CHEBI:29105"/>
        <label>1</label>
    </ligand>
</feature>
<dbReference type="GO" id="GO:0006633">
    <property type="term" value="P:fatty acid biosynthetic process"/>
    <property type="evidence" value="ECO:0007669"/>
    <property type="project" value="UniProtKB-KW"/>
</dbReference>
<evidence type="ECO:0000256" key="12">
    <source>
        <dbReference type="ARBA" id="ARBA00022989"/>
    </source>
</evidence>
<reference evidence="22" key="1">
    <citation type="submission" date="2022-01" db="EMBL/GenBank/DDBJ databases">
        <authorList>
            <person name="King R."/>
        </authorList>
    </citation>
    <scope>NUCLEOTIDE SEQUENCE</scope>
</reference>
<feature type="binding site" evidence="18">
    <location>
        <position position="204"/>
    </location>
    <ligand>
        <name>Zn(2+)</name>
        <dbReference type="ChEBI" id="CHEBI:29105"/>
        <label>1</label>
    </ligand>
</feature>
<feature type="domain" description="Cytochrome b5 heme-binding" evidence="21">
    <location>
        <begin position="1"/>
        <end position="69"/>
    </location>
</feature>
<dbReference type="GO" id="GO:0080132">
    <property type="term" value="F:fatty acid 2-hydroxylase activity"/>
    <property type="evidence" value="ECO:0007669"/>
    <property type="project" value="InterPro"/>
</dbReference>
<feature type="binding site" evidence="18">
    <location>
        <position position="279"/>
    </location>
    <ligand>
        <name>Zn(2+)</name>
        <dbReference type="ChEBI" id="CHEBI:29105"/>
        <label>1</label>
    </ligand>
</feature>
<evidence type="ECO:0000256" key="11">
    <source>
        <dbReference type="ARBA" id="ARBA00022833"/>
    </source>
</evidence>
<evidence type="ECO:0000256" key="15">
    <source>
        <dbReference type="ARBA" id="ARBA00023098"/>
    </source>
</evidence>
<keyword evidence="9" id="KW-0256">Endoplasmic reticulum</keyword>
<dbReference type="GO" id="GO:0020037">
    <property type="term" value="F:heme binding"/>
    <property type="evidence" value="ECO:0007669"/>
    <property type="project" value="InterPro"/>
</dbReference>
<dbReference type="InterPro" id="IPR014430">
    <property type="entry name" value="Scs7"/>
</dbReference>
<evidence type="ECO:0000256" key="20">
    <source>
        <dbReference type="SAM" id="Phobius"/>
    </source>
</evidence>
<feature type="binding site" evidence="18">
    <location>
        <position position="200"/>
    </location>
    <ligand>
        <name>Zn(2+)</name>
        <dbReference type="ChEBI" id="CHEBI:29105"/>
        <label>1</label>
    </ligand>
</feature>
<keyword evidence="16 20" id="KW-0472">Membrane</keyword>
<dbReference type="InterPro" id="IPR006694">
    <property type="entry name" value="Fatty_acid_hydroxylase"/>
</dbReference>
<comment type="similarity">
    <text evidence="4">Belongs to the sterol desaturase family. SCS7 subfamily.</text>
</comment>
<evidence type="ECO:0000256" key="14">
    <source>
        <dbReference type="ARBA" id="ARBA00023004"/>
    </source>
</evidence>
<feature type="binding site" evidence="18">
    <location>
        <position position="278"/>
    </location>
    <ligand>
        <name>Zn(2+)</name>
        <dbReference type="ChEBI" id="CHEBI:29105"/>
        <label>1</label>
    </ligand>
</feature>
<name>A0A9P0NAC0_9DIPT</name>
<dbReference type="PANTHER" id="PTHR12863:SF1">
    <property type="entry name" value="FATTY ACID 2-HYDROXYLASE"/>
    <property type="match status" value="1"/>
</dbReference>
<evidence type="ECO:0000256" key="8">
    <source>
        <dbReference type="ARBA" id="ARBA00022723"/>
    </source>
</evidence>
<evidence type="ECO:0000256" key="4">
    <source>
        <dbReference type="ARBA" id="ARBA00005747"/>
    </source>
</evidence>
<feature type="binding site" evidence="18">
    <location>
        <position position="203"/>
    </location>
    <ligand>
        <name>Zn(2+)</name>
        <dbReference type="ChEBI" id="CHEBI:29105"/>
        <label>1</label>
    </ligand>
</feature>
<dbReference type="AlphaFoldDB" id="A0A9P0NAC0"/>
<keyword evidence="7 20" id="KW-0812">Transmembrane</keyword>
<keyword evidence="14 19" id="KW-0408">Iron</keyword>
<dbReference type="PROSITE" id="PS00191">
    <property type="entry name" value="CYTOCHROME_B5_1"/>
    <property type="match status" value="1"/>
</dbReference>
<feature type="binding site" evidence="18">
    <location>
        <position position="183"/>
    </location>
    <ligand>
        <name>Zn(2+)</name>
        <dbReference type="ChEBI" id="CHEBI:29105"/>
        <label>1</label>
    </ligand>
</feature>
<feature type="binding site" evidence="18">
    <location>
        <position position="178"/>
    </location>
    <ligand>
        <name>Zn(2+)</name>
        <dbReference type="ChEBI" id="CHEBI:29105"/>
        <label>1</label>
    </ligand>
</feature>